<evidence type="ECO:0000313" key="4">
    <source>
        <dbReference type="Proteomes" id="UP000239539"/>
    </source>
</evidence>
<gene>
    <name evidence="3" type="ORF">C6Y39_11850</name>
</gene>
<comment type="caution">
    <text evidence="3">The sequence shown here is derived from an EMBL/GenBank/DDBJ whole genome shotgun (WGS) entry which is preliminary data.</text>
</comment>
<dbReference type="Pfam" id="PF12804">
    <property type="entry name" value="NTP_transf_3"/>
    <property type="match status" value="1"/>
</dbReference>
<reference evidence="4" key="1">
    <citation type="journal article" date="2020" name="Int. J. Syst. Evol. Microbiol.">
        <title>Alteromonas alba sp. nov., a marine bacterium isolated from the seawater of the West Pacific Ocean.</title>
        <authorList>
            <person name="Sun C."/>
            <person name="Wu Y.-H."/>
            <person name="Xamxidin M."/>
            <person name="Cheng H."/>
            <person name="Xu X.-W."/>
        </authorList>
    </citation>
    <scope>NUCLEOTIDE SEQUENCE [LARGE SCALE GENOMIC DNA]</scope>
    <source>
        <strain evidence="4">9a2</strain>
    </source>
</reference>
<keyword evidence="4" id="KW-1185">Reference proteome</keyword>
<dbReference type="SUPFAM" id="SSF53448">
    <property type="entry name" value="Nucleotide-diphospho-sugar transferases"/>
    <property type="match status" value="1"/>
</dbReference>
<dbReference type="EMBL" id="PVNO01000025">
    <property type="protein sequence ID" value="PRO69224.1"/>
    <property type="molecule type" value="Genomic_DNA"/>
</dbReference>
<dbReference type="PANTHER" id="PTHR43777:SF1">
    <property type="entry name" value="MOLYBDENUM COFACTOR CYTIDYLYLTRANSFERASE"/>
    <property type="match status" value="1"/>
</dbReference>
<dbReference type="Gene3D" id="3.90.550.10">
    <property type="entry name" value="Spore Coat Polysaccharide Biosynthesis Protein SpsA, Chain A"/>
    <property type="match status" value="1"/>
</dbReference>
<sequence>MHTESYHLAFLLLAGGRSARYGGNKLLSEHPESNLPLVEHSLRVLLNAKTAHTNTQVINCEATVSKVSHKGLFDKTNQVTLVAGKWHESLETQLSHCPVNLVHNTQWEEGIASSIRFGLQHILSVSCSVSETIAPKSNGDNHSGLHGAEHASRTYSPSHLLISLADLPCLTEQDLAHLIQASQNNPDKIVCCEWTAKNRGNETLNGSEARLTVPAIFPKVLFSELFTLEGDTGAKPIIRKYMKKGKVVAIPTPNAQFDIDIPQDWVNVAMPGYRATHED</sequence>
<dbReference type="PANTHER" id="PTHR43777">
    <property type="entry name" value="MOLYBDENUM COFACTOR CYTIDYLYLTRANSFERASE"/>
    <property type="match status" value="1"/>
</dbReference>
<evidence type="ECO:0000259" key="2">
    <source>
        <dbReference type="Pfam" id="PF12804"/>
    </source>
</evidence>
<dbReference type="CDD" id="cd04182">
    <property type="entry name" value="GT_2_like_f"/>
    <property type="match status" value="1"/>
</dbReference>
<organism evidence="3 4">
    <name type="scientific">Alteromonas gracilis</name>
    <dbReference type="NCBI Taxonomy" id="1479524"/>
    <lineage>
        <taxon>Bacteria</taxon>
        <taxon>Pseudomonadati</taxon>
        <taxon>Pseudomonadota</taxon>
        <taxon>Gammaproteobacteria</taxon>
        <taxon>Alteromonadales</taxon>
        <taxon>Alteromonadaceae</taxon>
        <taxon>Alteromonas/Salinimonas group</taxon>
        <taxon>Alteromonas</taxon>
    </lineage>
</organism>
<keyword evidence="1" id="KW-0460">Magnesium</keyword>
<name>A0ABX5CNT9_9ALTE</name>
<dbReference type="InterPro" id="IPR029044">
    <property type="entry name" value="Nucleotide-diphossugar_trans"/>
</dbReference>
<dbReference type="RefSeq" id="WP_105931430.1">
    <property type="nucleotide sequence ID" value="NZ_BTGH01000002.1"/>
</dbReference>
<evidence type="ECO:0000313" key="3">
    <source>
        <dbReference type="EMBL" id="PRO69224.1"/>
    </source>
</evidence>
<dbReference type="InterPro" id="IPR025877">
    <property type="entry name" value="MobA-like_NTP_Trfase"/>
</dbReference>
<feature type="domain" description="MobA-like NTP transferase" evidence="2">
    <location>
        <begin position="11"/>
        <end position="241"/>
    </location>
</feature>
<accession>A0ABX5CNT9</accession>
<protein>
    <submittedName>
        <fullName evidence="3">Nucleotidyltransferase family protein</fullName>
    </submittedName>
</protein>
<evidence type="ECO:0000256" key="1">
    <source>
        <dbReference type="ARBA" id="ARBA00022842"/>
    </source>
</evidence>
<dbReference type="Proteomes" id="UP000239539">
    <property type="component" value="Unassembled WGS sequence"/>
</dbReference>
<proteinExistence type="predicted"/>